<sequence length="349" mass="38943">MHSSCNQRSFHFLSPRLFDSTRGTGTDMKSTESVRSEPQRKSSIAPRRLESSMNWTLENWADHIKNIGGDDVSYDKLAEMLFDAPATSDSSSVIDKYERSYLARNPRDNDVTFGGVEPSNISWRLSPEEISLYKSRVNDSTIEHLYVSSANKPKSTKNEGLGLLNRTADLMDYINNFSPDMSGCDMADMLLPPPGGKSTKERSANDFSDVPDLSAINDLLKAGLSPEELVSKLLGGASGSQLENPRSPLKKNTTQQKLDITGRSEFDESFAPMSYSIIDKDEESAMKKDQFGSDITLVGIENSDISWQMNSSDISLFHEHGKSSRSERFPTTEHLRSGIPDRTNFNWKN</sequence>
<protein>
    <submittedName>
        <fullName evidence="2">Uncharacterized protein</fullName>
    </submittedName>
</protein>
<proteinExistence type="predicted"/>
<gene>
    <name evidence="2" type="ORF">GE061_018521</name>
</gene>
<evidence type="ECO:0000313" key="3">
    <source>
        <dbReference type="Proteomes" id="UP000466442"/>
    </source>
</evidence>
<feature type="compositionally biased region" description="Basic and acidic residues" evidence="1">
    <location>
        <begin position="29"/>
        <end position="40"/>
    </location>
</feature>
<organism evidence="2 3">
    <name type="scientific">Apolygus lucorum</name>
    <name type="common">Small green plant bug</name>
    <name type="synonym">Lygocoris lucorum</name>
    <dbReference type="NCBI Taxonomy" id="248454"/>
    <lineage>
        <taxon>Eukaryota</taxon>
        <taxon>Metazoa</taxon>
        <taxon>Ecdysozoa</taxon>
        <taxon>Arthropoda</taxon>
        <taxon>Hexapoda</taxon>
        <taxon>Insecta</taxon>
        <taxon>Pterygota</taxon>
        <taxon>Neoptera</taxon>
        <taxon>Paraneoptera</taxon>
        <taxon>Hemiptera</taxon>
        <taxon>Heteroptera</taxon>
        <taxon>Panheteroptera</taxon>
        <taxon>Cimicomorpha</taxon>
        <taxon>Miridae</taxon>
        <taxon>Mirini</taxon>
        <taxon>Apolygus</taxon>
    </lineage>
</organism>
<feature type="region of interest" description="Disordered" evidence="1">
    <location>
        <begin position="21"/>
        <end position="45"/>
    </location>
</feature>
<feature type="region of interest" description="Disordered" evidence="1">
    <location>
        <begin position="321"/>
        <end position="349"/>
    </location>
</feature>
<dbReference type="Proteomes" id="UP000466442">
    <property type="component" value="Unassembled WGS sequence"/>
</dbReference>
<accession>A0A8S9XDZ7</accession>
<dbReference type="EMBL" id="WIXP02000008">
    <property type="protein sequence ID" value="KAF6207280.1"/>
    <property type="molecule type" value="Genomic_DNA"/>
</dbReference>
<keyword evidence="3" id="KW-1185">Reference proteome</keyword>
<reference evidence="2" key="1">
    <citation type="journal article" date="2021" name="Mol. Ecol. Resour.">
        <title>Apolygus lucorum genome provides insights into omnivorousness and mesophyll feeding.</title>
        <authorList>
            <person name="Liu Y."/>
            <person name="Liu H."/>
            <person name="Wang H."/>
            <person name="Huang T."/>
            <person name="Liu B."/>
            <person name="Yang B."/>
            <person name="Yin L."/>
            <person name="Li B."/>
            <person name="Zhang Y."/>
            <person name="Zhang S."/>
            <person name="Jiang F."/>
            <person name="Zhang X."/>
            <person name="Ren Y."/>
            <person name="Wang B."/>
            <person name="Wang S."/>
            <person name="Lu Y."/>
            <person name="Wu K."/>
            <person name="Fan W."/>
            <person name="Wang G."/>
        </authorList>
    </citation>
    <scope>NUCLEOTIDE SEQUENCE</scope>
    <source>
        <strain evidence="2">12Hb</strain>
    </source>
</reference>
<evidence type="ECO:0000256" key="1">
    <source>
        <dbReference type="SAM" id="MobiDB-lite"/>
    </source>
</evidence>
<evidence type="ECO:0000313" key="2">
    <source>
        <dbReference type="EMBL" id="KAF6207280.1"/>
    </source>
</evidence>
<dbReference type="AlphaFoldDB" id="A0A8S9XDZ7"/>
<name>A0A8S9XDZ7_APOLU</name>
<feature type="compositionally biased region" description="Basic and acidic residues" evidence="1">
    <location>
        <begin position="321"/>
        <end position="336"/>
    </location>
</feature>
<comment type="caution">
    <text evidence="2">The sequence shown here is derived from an EMBL/GenBank/DDBJ whole genome shotgun (WGS) entry which is preliminary data.</text>
</comment>